<dbReference type="InterPro" id="IPR042098">
    <property type="entry name" value="TauD-like_sf"/>
</dbReference>
<feature type="domain" description="TauD/TfdA-like" evidence="5">
    <location>
        <begin position="20"/>
        <end position="236"/>
    </location>
</feature>
<dbReference type="RefSeq" id="WP_252423451.1">
    <property type="nucleotide sequence ID" value="NZ_JAMWMR010000005.1"/>
</dbReference>
<evidence type="ECO:0000313" key="7">
    <source>
        <dbReference type="Proteomes" id="UP001523219"/>
    </source>
</evidence>
<organism evidence="6 7">
    <name type="scientific">Streptomyces macrolidinus</name>
    <dbReference type="NCBI Taxonomy" id="2952607"/>
    <lineage>
        <taxon>Bacteria</taxon>
        <taxon>Bacillati</taxon>
        <taxon>Actinomycetota</taxon>
        <taxon>Actinomycetes</taxon>
        <taxon>Kitasatosporales</taxon>
        <taxon>Streptomycetaceae</taxon>
        <taxon>Streptomyces</taxon>
    </lineage>
</organism>
<reference evidence="6 7" key="1">
    <citation type="submission" date="2022-05" db="EMBL/GenBank/DDBJ databases">
        <title>Streptomyces sp. nov. RY43-2 isolated from soil of a peat swamp forest.</title>
        <authorList>
            <person name="Kanchanasin P."/>
            <person name="Tanasupawat S."/>
            <person name="Phongsopitanun W."/>
        </authorList>
    </citation>
    <scope>NUCLEOTIDE SEQUENCE [LARGE SCALE GENOMIC DNA]</scope>
    <source>
        <strain evidence="6 7">RY43-2</strain>
    </source>
</reference>
<dbReference type="Pfam" id="PF02668">
    <property type="entry name" value="TauD"/>
    <property type="match status" value="1"/>
</dbReference>
<dbReference type="InterPro" id="IPR050411">
    <property type="entry name" value="AlphaKG_dependent_hydroxylases"/>
</dbReference>
<protein>
    <submittedName>
        <fullName evidence="6">TauD/TfdA family dioxygenase</fullName>
    </submittedName>
</protein>
<dbReference type="EMBL" id="JAMWMR010000005">
    <property type="protein sequence ID" value="MCN9240724.1"/>
    <property type="molecule type" value="Genomic_DNA"/>
</dbReference>
<name>A0ABT0ZAD9_9ACTN</name>
<dbReference type="PANTHER" id="PTHR10696">
    <property type="entry name" value="GAMMA-BUTYROBETAINE HYDROXYLASE-RELATED"/>
    <property type="match status" value="1"/>
</dbReference>
<dbReference type="PANTHER" id="PTHR10696:SF56">
    <property type="entry name" value="TAUD_TFDA-LIKE DOMAIN-CONTAINING PROTEIN"/>
    <property type="match status" value="1"/>
</dbReference>
<evidence type="ECO:0000256" key="2">
    <source>
        <dbReference type="ARBA" id="ARBA00023002"/>
    </source>
</evidence>
<dbReference type="SUPFAM" id="SSF51197">
    <property type="entry name" value="Clavaminate synthase-like"/>
    <property type="match status" value="1"/>
</dbReference>
<comment type="cofactor">
    <cofactor evidence="1">
        <name>Fe(2+)</name>
        <dbReference type="ChEBI" id="CHEBI:29033"/>
    </cofactor>
</comment>
<keyword evidence="3" id="KW-0408">Iron</keyword>
<proteinExistence type="predicted"/>
<gene>
    <name evidence="6" type="ORF">NGF19_07920</name>
</gene>
<comment type="caution">
    <text evidence="6">The sequence shown here is derived from an EMBL/GenBank/DDBJ whole genome shotgun (WGS) entry which is preliminary data.</text>
</comment>
<keyword evidence="6" id="KW-0223">Dioxygenase</keyword>
<keyword evidence="7" id="KW-1185">Reference proteome</keyword>
<evidence type="ECO:0000256" key="3">
    <source>
        <dbReference type="ARBA" id="ARBA00023004"/>
    </source>
</evidence>
<evidence type="ECO:0000256" key="4">
    <source>
        <dbReference type="ARBA" id="ARBA00023194"/>
    </source>
</evidence>
<dbReference type="InterPro" id="IPR003819">
    <property type="entry name" value="TauD/TfdA-like"/>
</dbReference>
<dbReference type="Gene3D" id="3.60.130.10">
    <property type="entry name" value="Clavaminate synthase-like"/>
    <property type="match status" value="1"/>
</dbReference>
<evidence type="ECO:0000259" key="5">
    <source>
        <dbReference type="Pfam" id="PF02668"/>
    </source>
</evidence>
<accession>A0ABT0ZAD9</accession>
<dbReference type="Proteomes" id="UP001523219">
    <property type="component" value="Unassembled WGS sequence"/>
</dbReference>
<sequence length="265" mass="28826">MLDAAASGAFRRHLVDPRAPRALDDIGALLRETGLVTVEGLRSRTEVLSFAKRVMDLVEHRDSDSDRLTTIRHVEGRGHRDGYAGFGTRELALHTERSGVPTPPRLMMLVCGTVADSGGESLLADGRAVHAALSNASPDAVEVLSQPRTAFFGNGDGHATQVFTRHHDGRVSIRLRTDALARWNPLALPHLPLLQAALAEHQVVLPLEPGQGYLIDNTRWLHARRAFTGGRLCWRALGAPRSRLPSGFQPAIVSTAAHPRVLEAR</sequence>
<evidence type="ECO:0000313" key="6">
    <source>
        <dbReference type="EMBL" id="MCN9240724.1"/>
    </source>
</evidence>
<keyword evidence="2" id="KW-0560">Oxidoreductase</keyword>
<dbReference type="GO" id="GO:0051213">
    <property type="term" value="F:dioxygenase activity"/>
    <property type="evidence" value="ECO:0007669"/>
    <property type="project" value="UniProtKB-KW"/>
</dbReference>
<keyword evidence="4" id="KW-0045">Antibiotic biosynthesis</keyword>
<evidence type="ECO:0000256" key="1">
    <source>
        <dbReference type="ARBA" id="ARBA00001954"/>
    </source>
</evidence>